<keyword evidence="1 5" id="KW-0963">Cytoplasm</keyword>
<dbReference type="Pfam" id="PF03652">
    <property type="entry name" value="RuvX"/>
    <property type="match status" value="1"/>
</dbReference>
<dbReference type="CDD" id="cd16964">
    <property type="entry name" value="YqgF"/>
    <property type="match status" value="1"/>
</dbReference>
<dbReference type="Proteomes" id="UP000220005">
    <property type="component" value="Unassembled WGS sequence"/>
</dbReference>
<dbReference type="EC" id="3.1.-.-" evidence="5"/>
<name>A0A174AK65_9FIRM</name>
<dbReference type="SUPFAM" id="SSF53098">
    <property type="entry name" value="Ribonuclease H-like"/>
    <property type="match status" value="1"/>
</dbReference>
<dbReference type="RefSeq" id="WP_055190602.1">
    <property type="nucleotide sequence ID" value="NZ_NMTY01000003.1"/>
</dbReference>
<dbReference type="SMART" id="SM00732">
    <property type="entry name" value="YqgFc"/>
    <property type="match status" value="1"/>
</dbReference>
<dbReference type="HAMAP" id="MF_00651">
    <property type="entry name" value="Nuclease_YqgF"/>
    <property type="match status" value="1"/>
</dbReference>
<dbReference type="PANTHER" id="PTHR33317">
    <property type="entry name" value="POLYNUCLEOTIDYL TRANSFERASE, RIBONUCLEASE H-LIKE SUPERFAMILY PROTEIN"/>
    <property type="match status" value="1"/>
</dbReference>
<organism evidence="7 8">
    <name type="scientific">Faecalibacterium prausnitzii</name>
    <dbReference type="NCBI Taxonomy" id="853"/>
    <lineage>
        <taxon>Bacteria</taxon>
        <taxon>Bacillati</taxon>
        <taxon>Bacillota</taxon>
        <taxon>Clostridia</taxon>
        <taxon>Eubacteriales</taxon>
        <taxon>Oscillospiraceae</taxon>
        <taxon>Faecalibacterium</taxon>
    </lineage>
</organism>
<dbReference type="GO" id="GO:0000967">
    <property type="term" value="P:rRNA 5'-end processing"/>
    <property type="evidence" value="ECO:0007669"/>
    <property type="project" value="UniProtKB-UniRule"/>
</dbReference>
<evidence type="ECO:0000256" key="2">
    <source>
        <dbReference type="ARBA" id="ARBA00022517"/>
    </source>
</evidence>
<reference evidence="7 8" key="1">
    <citation type="journal article" date="2017" name="Front. Microbiol.">
        <title>New Insights into the Diversity of the Genus Faecalibacterium.</title>
        <authorList>
            <person name="Benevides L."/>
            <person name="Burman S."/>
            <person name="Martin R."/>
            <person name="Robert V."/>
            <person name="Thomas M."/>
            <person name="Miquel S."/>
            <person name="Chain F."/>
            <person name="Sokol H."/>
            <person name="Bermudez-Humaran L.G."/>
            <person name="Morrison M."/>
            <person name="Langella P."/>
            <person name="Azevedo V.A."/>
            <person name="Chatel J.M."/>
            <person name="Soares S."/>
        </authorList>
    </citation>
    <scope>NUCLEOTIDE SEQUENCE [LARGE SCALE GENOMIC DNA]</scope>
    <source>
        <strain evidence="7 8">CNCM I 4575</strain>
    </source>
</reference>
<dbReference type="EMBL" id="NMTY01000003">
    <property type="protein sequence ID" value="PDX82655.1"/>
    <property type="molecule type" value="Genomic_DNA"/>
</dbReference>
<dbReference type="InterPro" id="IPR005227">
    <property type="entry name" value="YqgF"/>
</dbReference>
<dbReference type="InterPro" id="IPR006641">
    <property type="entry name" value="YqgF/RNaseH-like_dom"/>
</dbReference>
<proteinExistence type="inferred from homology"/>
<evidence type="ECO:0000259" key="6">
    <source>
        <dbReference type="SMART" id="SM00732"/>
    </source>
</evidence>
<dbReference type="GO" id="GO:0004518">
    <property type="term" value="F:nuclease activity"/>
    <property type="evidence" value="ECO:0007669"/>
    <property type="project" value="UniProtKB-KW"/>
</dbReference>
<dbReference type="GO" id="GO:0016788">
    <property type="term" value="F:hydrolase activity, acting on ester bonds"/>
    <property type="evidence" value="ECO:0007669"/>
    <property type="project" value="UniProtKB-UniRule"/>
</dbReference>
<dbReference type="InterPro" id="IPR012337">
    <property type="entry name" value="RNaseH-like_sf"/>
</dbReference>
<dbReference type="NCBIfam" id="TIGR00250">
    <property type="entry name" value="RNAse_H_YqgF"/>
    <property type="match status" value="1"/>
</dbReference>
<evidence type="ECO:0000256" key="3">
    <source>
        <dbReference type="ARBA" id="ARBA00022722"/>
    </source>
</evidence>
<evidence type="ECO:0000256" key="1">
    <source>
        <dbReference type="ARBA" id="ARBA00022490"/>
    </source>
</evidence>
<dbReference type="GO" id="GO:0005829">
    <property type="term" value="C:cytosol"/>
    <property type="evidence" value="ECO:0007669"/>
    <property type="project" value="TreeGrafter"/>
</dbReference>
<keyword evidence="4 5" id="KW-0378">Hydrolase</keyword>
<feature type="domain" description="YqgF/RNase H-like" evidence="6">
    <location>
        <begin position="1"/>
        <end position="102"/>
    </location>
</feature>
<evidence type="ECO:0000256" key="5">
    <source>
        <dbReference type="HAMAP-Rule" id="MF_00651"/>
    </source>
</evidence>
<keyword evidence="3 5" id="KW-0540">Nuclease</keyword>
<evidence type="ECO:0000256" key="4">
    <source>
        <dbReference type="ARBA" id="ARBA00022801"/>
    </source>
</evidence>
<dbReference type="OrthoDB" id="9796140at2"/>
<dbReference type="AlphaFoldDB" id="A0A174AK65"/>
<keyword evidence="2 5" id="KW-0690">Ribosome biogenesis</keyword>
<dbReference type="PANTHER" id="PTHR33317:SF4">
    <property type="entry name" value="POLYNUCLEOTIDYL TRANSFERASE, RIBONUCLEASE H-LIKE SUPERFAMILY PROTEIN"/>
    <property type="match status" value="1"/>
</dbReference>
<sequence>MKILAVDYGDSRTGLATCDVTEFLTTAITPQITEKGRPKVAAKVCETAKNIQAELIVIGLPLNMDGTEGERAQKSRKLAKTIQIWSGLPVRMWDERQSTCEAADILSEAGTFGTKRKEILDSVSATVILEDYLAWRKEHPGEI</sequence>
<comment type="subcellular location">
    <subcellularLocation>
        <location evidence="5">Cytoplasm</location>
    </subcellularLocation>
</comment>
<comment type="caution">
    <text evidence="7">The sequence shown here is derived from an EMBL/GenBank/DDBJ whole genome shotgun (WGS) entry which is preliminary data.</text>
</comment>
<dbReference type="InterPro" id="IPR037027">
    <property type="entry name" value="YqgF/RNaseH-like_dom_sf"/>
</dbReference>
<dbReference type="Gene3D" id="3.30.420.140">
    <property type="entry name" value="YqgF/RNase H-like domain"/>
    <property type="match status" value="1"/>
</dbReference>
<evidence type="ECO:0000313" key="7">
    <source>
        <dbReference type="EMBL" id="PDX82655.1"/>
    </source>
</evidence>
<protein>
    <recommendedName>
        <fullName evidence="5">Putative pre-16S rRNA nuclease</fullName>
        <ecNumber evidence="5">3.1.-.-</ecNumber>
    </recommendedName>
</protein>
<accession>A0A174AK65</accession>
<comment type="function">
    <text evidence="5">Could be a nuclease involved in processing of the 5'-end of pre-16S rRNA.</text>
</comment>
<comment type="similarity">
    <text evidence="5">Belongs to the YqgF HJR family.</text>
</comment>
<gene>
    <name evidence="7" type="ORF">CGS58_00335</name>
</gene>
<evidence type="ECO:0000313" key="8">
    <source>
        <dbReference type="Proteomes" id="UP000220005"/>
    </source>
</evidence>